<name>A0ABS2MZJ0_9BACI</name>
<evidence type="ECO:0000313" key="16">
    <source>
        <dbReference type="EMBL" id="MBM7571287.1"/>
    </source>
</evidence>
<feature type="transmembrane region" description="Helical" evidence="13">
    <location>
        <begin position="22"/>
        <end position="41"/>
    </location>
</feature>
<organism evidence="16 17">
    <name type="scientific">Aquibacillus albus</name>
    <dbReference type="NCBI Taxonomy" id="1168171"/>
    <lineage>
        <taxon>Bacteria</taxon>
        <taxon>Bacillati</taxon>
        <taxon>Bacillota</taxon>
        <taxon>Bacilli</taxon>
        <taxon>Bacillales</taxon>
        <taxon>Bacillaceae</taxon>
        <taxon>Aquibacillus</taxon>
    </lineage>
</organism>
<dbReference type="InterPro" id="IPR050059">
    <property type="entry name" value="ATP_synthase_B_chain"/>
</dbReference>
<dbReference type="HAMAP" id="MF_01398">
    <property type="entry name" value="ATP_synth_b_bprime"/>
    <property type="match status" value="1"/>
</dbReference>
<comment type="subunit">
    <text evidence="13">F-type ATPases have 2 components, F(1) - the catalytic core - and F(0) - the membrane proton channel. F(1) has five subunits: alpha(3), beta(3), gamma(1), delta(1), epsilon(1). F(0) has three main subunits: a(1), b(2) and c(10-14). The alpha and beta chains form an alternating ring which encloses part of the gamma chain. F(1) is attached to F(0) by a central stalk formed by the gamma and epsilon chains, while a peripheral stalk is formed by the delta and b chains.</text>
</comment>
<comment type="function">
    <text evidence="11 13">F(1)F(0) ATP synthase produces ATP from ADP in the presence of a proton or sodium gradient. F-type ATPases consist of two structural domains, F(1) containing the extramembraneous catalytic core and F(0) containing the membrane proton channel, linked together by a central stalk and a peripheral stalk. During catalysis, ATP synthesis in the catalytic domain of F(1) is coupled via a rotary mechanism of the central stalk subunits to proton translocation.</text>
</comment>
<evidence type="ECO:0000256" key="14">
    <source>
        <dbReference type="RuleBase" id="RU003848"/>
    </source>
</evidence>
<comment type="similarity">
    <text evidence="1 13 14">Belongs to the ATPase B chain family.</text>
</comment>
<evidence type="ECO:0000256" key="6">
    <source>
        <dbReference type="ARBA" id="ARBA00022781"/>
    </source>
</evidence>
<dbReference type="Proteomes" id="UP001296943">
    <property type="component" value="Unassembled WGS sequence"/>
</dbReference>
<evidence type="ECO:0000256" key="8">
    <source>
        <dbReference type="ARBA" id="ARBA00023065"/>
    </source>
</evidence>
<evidence type="ECO:0000313" key="17">
    <source>
        <dbReference type="Proteomes" id="UP001296943"/>
    </source>
</evidence>
<evidence type="ECO:0000256" key="1">
    <source>
        <dbReference type="ARBA" id="ARBA00005513"/>
    </source>
</evidence>
<evidence type="ECO:0000256" key="2">
    <source>
        <dbReference type="ARBA" id="ARBA00022448"/>
    </source>
</evidence>
<evidence type="ECO:0000256" key="13">
    <source>
        <dbReference type="HAMAP-Rule" id="MF_01398"/>
    </source>
</evidence>
<keyword evidence="17" id="KW-1185">Reference proteome</keyword>
<dbReference type="PANTHER" id="PTHR33445:SF1">
    <property type="entry name" value="ATP SYNTHASE SUBUNIT B"/>
    <property type="match status" value="1"/>
</dbReference>
<accession>A0ABS2MZJ0</accession>
<keyword evidence="6 13" id="KW-0375">Hydrogen ion transport</keyword>
<keyword evidence="10 13" id="KW-0066">ATP synthesis</keyword>
<evidence type="ECO:0000256" key="11">
    <source>
        <dbReference type="ARBA" id="ARBA00025198"/>
    </source>
</evidence>
<keyword evidence="9 13" id="KW-0472">Membrane</keyword>
<evidence type="ECO:0000256" key="10">
    <source>
        <dbReference type="ARBA" id="ARBA00023310"/>
    </source>
</evidence>
<comment type="caution">
    <text evidence="16">The sequence shown here is derived from an EMBL/GenBank/DDBJ whole genome shotgun (WGS) entry which is preliminary data.</text>
</comment>
<evidence type="ECO:0000256" key="7">
    <source>
        <dbReference type="ARBA" id="ARBA00022989"/>
    </source>
</evidence>
<evidence type="ECO:0000256" key="4">
    <source>
        <dbReference type="ARBA" id="ARBA00022547"/>
    </source>
</evidence>
<dbReference type="Pfam" id="PF00430">
    <property type="entry name" value="ATP-synt_B"/>
    <property type="match status" value="1"/>
</dbReference>
<dbReference type="InterPro" id="IPR002146">
    <property type="entry name" value="ATP_synth_b/b'su_bac/chlpt"/>
</dbReference>
<dbReference type="Gene3D" id="6.10.250.1580">
    <property type="match status" value="1"/>
</dbReference>
<keyword evidence="4 13" id="KW-0138">CF(0)</keyword>
<evidence type="ECO:0000256" key="3">
    <source>
        <dbReference type="ARBA" id="ARBA00022475"/>
    </source>
</evidence>
<evidence type="ECO:0000256" key="15">
    <source>
        <dbReference type="SAM" id="Coils"/>
    </source>
</evidence>
<feature type="coiled-coil region" evidence="15">
    <location>
        <begin position="45"/>
        <end position="170"/>
    </location>
</feature>
<sequence length="175" mass="19833">MHAYGSWLVIGAEVGGLRVGDMLFALVSFAILLFLLRKYAWGPLLNKMEERENHIASEIDIAEKNRTEAEKASREAAEQLKQTRQEAQSIIEEAKKAGQNQERDILESARQAAERIKKSAQEEIEQEKEKAIKALQDQVASLSVQIASKVIEKEINAQDQEKLINEYIKEVGEER</sequence>
<evidence type="ECO:0000256" key="9">
    <source>
        <dbReference type="ARBA" id="ARBA00023136"/>
    </source>
</evidence>
<proteinExistence type="inferred from homology"/>
<reference evidence="16 17" key="1">
    <citation type="submission" date="2021-01" db="EMBL/GenBank/DDBJ databases">
        <title>Genomic Encyclopedia of Type Strains, Phase IV (KMG-IV): sequencing the most valuable type-strain genomes for metagenomic binning, comparative biology and taxonomic classification.</title>
        <authorList>
            <person name="Goeker M."/>
        </authorList>
    </citation>
    <scope>NUCLEOTIDE SEQUENCE [LARGE SCALE GENOMIC DNA]</scope>
    <source>
        <strain evidence="16 17">DSM 23711</strain>
    </source>
</reference>
<dbReference type="InterPro" id="IPR005864">
    <property type="entry name" value="ATP_synth_F0_bsu_bac"/>
</dbReference>
<dbReference type="CDD" id="cd06503">
    <property type="entry name" value="ATP-synt_Fo_b"/>
    <property type="match status" value="1"/>
</dbReference>
<dbReference type="InterPro" id="IPR028987">
    <property type="entry name" value="ATP_synth_B-like_membr_sf"/>
</dbReference>
<dbReference type="NCBIfam" id="TIGR01144">
    <property type="entry name" value="ATP_synt_b"/>
    <property type="match status" value="1"/>
</dbReference>
<gene>
    <name evidence="13" type="primary">atpF</name>
    <name evidence="16" type="ORF">JOC48_001783</name>
</gene>
<dbReference type="PANTHER" id="PTHR33445">
    <property type="entry name" value="ATP SYNTHASE SUBUNIT B', CHLOROPLASTIC"/>
    <property type="match status" value="1"/>
</dbReference>
<dbReference type="SUPFAM" id="SSF81573">
    <property type="entry name" value="F1F0 ATP synthase subunit B, membrane domain"/>
    <property type="match status" value="1"/>
</dbReference>
<keyword evidence="2 13" id="KW-0813">Transport</keyword>
<dbReference type="EMBL" id="JAFBDR010000008">
    <property type="protein sequence ID" value="MBM7571287.1"/>
    <property type="molecule type" value="Genomic_DNA"/>
</dbReference>
<keyword evidence="8 13" id="KW-0406">Ion transport</keyword>
<comment type="subcellular location">
    <subcellularLocation>
        <location evidence="13">Cell membrane</location>
        <topology evidence="13">Single-pass membrane protein</topology>
    </subcellularLocation>
    <subcellularLocation>
        <location evidence="12">Endomembrane system</location>
        <topology evidence="12">Single-pass membrane protein</topology>
    </subcellularLocation>
</comment>
<comment type="function">
    <text evidence="13">Component of the F(0) channel, it forms part of the peripheral stalk, linking F(1) to F(0).</text>
</comment>
<evidence type="ECO:0000256" key="5">
    <source>
        <dbReference type="ARBA" id="ARBA00022692"/>
    </source>
</evidence>
<protein>
    <recommendedName>
        <fullName evidence="13">ATP synthase subunit b</fullName>
    </recommendedName>
    <alternativeName>
        <fullName evidence="13">ATP synthase F(0) sector subunit b</fullName>
    </alternativeName>
    <alternativeName>
        <fullName evidence="13">ATPase subunit I</fullName>
    </alternativeName>
    <alternativeName>
        <fullName evidence="13">F-type ATPase subunit b</fullName>
        <shortName evidence="13">F-ATPase subunit b</shortName>
    </alternativeName>
</protein>
<keyword evidence="3 13" id="KW-1003">Cell membrane</keyword>
<keyword evidence="7 13" id="KW-1133">Transmembrane helix</keyword>
<keyword evidence="5 13" id="KW-0812">Transmembrane</keyword>
<keyword evidence="15" id="KW-0175">Coiled coil</keyword>
<evidence type="ECO:0000256" key="12">
    <source>
        <dbReference type="ARBA" id="ARBA00037847"/>
    </source>
</evidence>